<dbReference type="EMBL" id="KZ819604">
    <property type="protein sequence ID" value="PWN33932.1"/>
    <property type="molecule type" value="Genomic_DNA"/>
</dbReference>
<keyword evidence="3" id="KW-1185">Reference proteome</keyword>
<dbReference type="InterPro" id="IPR029058">
    <property type="entry name" value="AB_hydrolase_fold"/>
</dbReference>
<evidence type="ECO:0000313" key="2">
    <source>
        <dbReference type="EMBL" id="PWN33932.1"/>
    </source>
</evidence>
<feature type="region of interest" description="Disordered" evidence="1">
    <location>
        <begin position="394"/>
        <end position="435"/>
    </location>
</feature>
<dbReference type="AlphaFoldDB" id="A0A316V8Z7"/>
<protein>
    <recommendedName>
        <fullName evidence="4">DUF676 domain-containing protein</fullName>
    </recommendedName>
</protein>
<dbReference type="RefSeq" id="XP_025354234.1">
    <property type="nucleotide sequence ID" value="XM_025499168.1"/>
</dbReference>
<dbReference type="PANTHER" id="PTHR47842:SF1">
    <property type="entry name" value="DUF676 DOMAIN-CONTAINING PROTEIN"/>
    <property type="match status" value="1"/>
</dbReference>
<dbReference type="SUPFAM" id="SSF53474">
    <property type="entry name" value="alpha/beta-Hydrolases"/>
    <property type="match status" value="1"/>
</dbReference>
<feature type="compositionally biased region" description="Polar residues" evidence="1">
    <location>
        <begin position="15"/>
        <end position="26"/>
    </location>
</feature>
<evidence type="ECO:0000256" key="1">
    <source>
        <dbReference type="SAM" id="MobiDB-lite"/>
    </source>
</evidence>
<dbReference type="InParanoid" id="A0A316V8Z7"/>
<name>A0A316V8Z7_9BASI</name>
<evidence type="ECO:0008006" key="4">
    <source>
        <dbReference type="Google" id="ProtNLM"/>
    </source>
</evidence>
<feature type="compositionally biased region" description="Basic and acidic residues" evidence="1">
    <location>
        <begin position="402"/>
        <end position="411"/>
    </location>
</feature>
<dbReference type="OrthoDB" id="442243at2759"/>
<dbReference type="Gene3D" id="3.40.50.1820">
    <property type="entry name" value="alpha/beta hydrolase"/>
    <property type="match status" value="1"/>
</dbReference>
<proteinExistence type="predicted"/>
<feature type="compositionally biased region" description="Low complexity" evidence="1">
    <location>
        <begin position="426"/>
        <end position="435"/>
    </location>
</feature>
<dbReference type="PANTHER" id="PTHR47842">
    <property type="entry name" value="EXPRESSED PROTEIN"/>
    <property type="match status" value="1"/>
</dbReference>
<reference evidence="2 3" key="1">
    <citation type="journal article" date="2018" name="Mol. Biol. Evol.">
        <title>Broad Genomic Sampling Reveals a Smut Pathogenic Ancestry of the Fungal Clade Ustilaginomycotina.</title>
        <authorList>
            <person name="Kijpornyongpan T."/>
            <person name="Mondo S.J."/>
            <person name="Barry K."/>
            <person name="Sandor L."/>
            <person name="Lee J."/>
            <person name="Lipzen A."/>
            <person name="Pangilinan J."/>
            <person name="LaButti K."/>
            <person name="Hainaut M."/>
            <person name="Henrissat B."/>
            <person name="Grigoriev I.V."/>
            <person name="Spatafora J.W."/>
            <person name="Aime M.C."/>
        </authorList>
    </citation>
    <scope>NUCLEOTIDE SEQUENCE [LARGE SCALE GENOMIC DNA]</scope>
    <source>
        <strain evidence="2 3">MCA 3882</strain>
    </source>
</reference>
<organism evidence="2 3">
    <name type="scientific">Meira miltonrushii</name>
    <dbReference type="NCBI Taxonomy" id="1280837"/>
    <lineage>
        <taxon>Eukaryota</taxon>
        <taxon>Fungi</taxon>
        <taxon>Dikarya</taxon>
        <taxon>Basidiomycota</taxon>
        <taxon>Ustilaginomycotina</taxon>
        <taxon>Exobasidiomycetes</taxon>
        <taxon>Exobasidiales</taxon>
        <taxon>Brachybasidiaceae</taxon>
        <taxon>Meira</taxon>
    </lineage>
</organism>
<accession>A0A316V8Z7</accession>
<sequence>MSELDYGNSDDVHESSTASTSKQIPNNNTVKEAHSLLLIWIHGFKGSDKSTFADFPDRVSHMVSQTYPKLNVRSIIYPTYETRGSLAKAVEQFVDWLTTKTVEIECEPPDANDPKSEPLGAGSVKIILCGHSMGGLVAVDAALEIAKSGGIMHGHVWPRVCGVLAFDTPYYGVHPYVFKNTATKMHGYYQTAQKLSTQLSPVAGALAGWWGGSQASNAQSSSSSRITSGQDSSQKNKSAGSFWSSALLATGAVALAGGAAAGTIYGGGWKYLNDHFLFVSNLWDDKNLKARLDAVIDLPQIFFHALYNRLPPLNDGSLINITSRNVPRTFIILPPAKSRALDSFEAVDNKTASDEIDAHTTMFYSTSSSYYHLGLRTAALIVRCIDNEQKYGDQIHSQQEGDQEHGSRMHDDEEAPPTEAPPPPSAEEQAQQQQA</sequence>
<evidence type="ECO:0000313" key="3">
    <source>
        <dbReference type="Proteomes" id="UP000245771"/>
    </source>
</evidence>
<dbReference type="GeneID" id="37020949"/>
<gene>
    <name evidence="2" type="ORF">FA14DRAFT_161547</name>
</gene>
<dbReference type="STRING" id="1280837.A0A316V8Z7"/>
<dbReference type="Proteomes" id="UP000245771">
    <property type="component" value="Unassembled WGS sequence"/>
</dbReference>
<feature type="region of interest" description="Disordered" evidence="1">
    <location>
        <begin position="1"/>
        <end position="26"/>
    </location>
</feature>